<dbReference type="Proteomes" id="UP000886874">
    <property type="component" value="Unassembled WGS sequence"/>
</dbReference>
<reference evidence="15" key="1">
    <citation type="submission" date="2020-10" db="EMBL/GenBank/DDBJ databases">
        <authorList>
            <person name="Gilroy R."/>
        </authorList>
    </citation>
    <scope>NUCLEOTIDE SEQUENCE</scope>
    <source>
        <strain evidence="15">ChiSjej2B20-13462</strain>
    </source>
</reference>
<feature type="active site" evidence="13">
    <location>
        <position position="7"/>
    </location>
</feature>
<keyword evidence="5 13" id="KW-0255">Endonuclease</keyword>
<protein>
    <recommendedName>
        <fullName evidence="13 14">Crossover junction endodeoxyribonuclease RuvC</fullName>
        <ecNumber evidence="13 14">3.1.21.10</ecNumber>
    </recommendedName>
    <alternativeName>
        <fullName evidence="13">Holliday junction nuclease RuvC</fullName>
    </alternativeName>
    <alternativeName>
        <fullName evidence="13">Holliday junction resolvase RuvC</fullName>
    </alternativeName>
</protein>
<comment type="caution">
    <text evidence="15">The sequence shown here is derived from an EMBL/GenBank/DDBJ whole genome shotgun (WGS) entry which is preliminary data.</text>
</comment>
<gene>
    <name evidence="13 15" type="primary">ruvC</name>
    <name evidence="15" type="ORF">IAA67_07710</name>
</gene>
<dbReference type="InterPro" id="IPR002176">
    <property type="entry name" value="X-over_junc_endoDNase_RuvC"/>
</dbReference>
<dbReference type="AlphaFoldDB" id="A0A9D0Z6U3"/>
<keyword evidence="7 13" id="KW-0378">Hydrolase</keyword>
<dbReference type="NCBIfam" id="TIGR00228">
    <property type="entry name" value="ruvC"/>
    <property type="match status" value="1"/>
</dbReference>
<evidence type="ECO:0000256" key="5">
    <source>
        <dbReference type="ARBA" id="ARBA00022759"/>
    </source>
</evidence>
<proteinExistence type="inferred from homology"/>
<dbReference type="HAMAP" id="MF_00034">
    <property type="entry name" value="RuvC"/>
    <property type="match status" value="1"/>
</dbReference>
<evidence type="ECO:0000256" key="3">
    <source>
        <dbReference type="ARBA" id="ARBA00022722"/>
    </source>
</evidence>
<dbReference type="EMBL" id="DVFN01000109">
    <property type="protein sequence ID" value="HIQ70197.1"/>
    <property type="molecule type" value="Genomic_DNA"/>
</dbReference>
<comment type="catalytic activity">
    <reaction evidence="12 13">
        <text>Endonucleolytic cleavage at a junction such as a reciprocal single-stranded crossover between two homologous DNA duplexes (Holliday junction).</text>
        <dbReference type="EC" id="3.1.21.10"/>
    </reaction>
</comment>
<evidence type="ECO:0000313" key="15">
    <source>
        <dbReference type="EMBL" id="HIQ70197.1"/>
    </source>
</evidence>
<dbReference type="GO" id="GO:0003677">
    <property type="term" value="F:DNA binding"/>
    <property type="evidence" value="ECO:0007669"/>
    <property type="project" value="UniProtKB-KW"/>
</dbReference>
<name>A0A9D0Z6U3_9FIRM</name>
<dbReference type="SUPFAM" id="SSF53098">
    <property type="entry name" value="Ribonuclease H-like"/>
    <property type="match status" value="1"/>
</dbReference>
<keyword evidence="2 13" id="KW-0963">Cytoplasm</keyword>
<reference evidence="15" key="2">
    <citation type="journal article" date="2021" name="PeerJ">
        <title>Extensive microbial diversity within the chicken gut microbiome revealed by metagenomics and culture.</title>
        <authorList>
            <person name="Gilroy R."/>
            <person name="Ravi A."/>
            <person name="Getino M."/>
            <person name="Pursley I."/>
            <person name="Horton D.L."/>
            <person name="Alikhan N.F."/>
            <person name="Baker D."/>
            <person name="Gharbi K."/>
            <person name="Hall N."/>
            <person name="Watson M."/>
            <person name="Adriaenssens E.M."/>
            <person name="Foster-Nyarko E."/>
            <person name="Jarju S."/>
            <person name="Secka A."/>
            <person name="Antonio M."/>
            <person name="Oren A."/>
            <person name="Chaudhuri R.R."/>
            <person name="La Ragione R."/>
            <person name="Hildebrand F."/>
            <person name="Pallen M.J."/>
        </authorList>
    </citation>
    <scope>NUCLEOTIDE SEQUENCE</scope>
    <source>
        <strain evidence="15">ChiSjej2B20-13462</strain>
    </source>
</reference>
<feature type="binding site" evidence="13">
    <location>
        <position position="140"/>
    </location>
    <ligand>
        <name>Mg(2+)</name>
        <dbReference type="ChEBI" id="CHEBI:18420"/>
        <label>1</label>
    </ligand>
</feature>
<dbReference type="PRINTS" id="PR00696">
    <property type="entry name" value="RSOLVASERUVC"/>
</dbReference>
<dbReference type="NCBIfam" id="NF000711">
    <property type="entry name" value="PRK00039.2-1"/>
    <property type="match status" value="1"/>
</dbReference>
<comment type="cofactor">
    <cofactor evidence="13">
        <name>Mg(2+)</name>
        <dbReference type="ChEBI" id="CHEBI:18420"/>
    </cofactor>
    <text evidence="13">Binds 2 Mg(2+) ion per subunit.</text>
</comment>
<keyword evidence="8 13" id="KW-0460">Magnesium</keyword>
<dbReference type="CDD" id="cd16962">
    <property type="entry name" value="RuvC"/>
    <property type="match status" value="1"/>
</dbReference>
<evidence type="ECO:0000256" key="1">
    <source>
        <dbReference type="ARBA" id="ARBA00009518"/>
    </source>
</evidence>
<comment type="similarity">
    <text evidence="1 13">Belongs to the RuvC family.</text>
</comment>
<evidence type="ECO:0000313" key="16">
    <source>
        <dbReference type="Proteomes" id="UP000886874"/>
    </source>
</evidence>
<dbReference type="FunFam" id="3.30.420.10:FF:000002">
    <property type="entry name" value="Crossover junction endodeoxyribonuclease RuvC"/>
    <property type="match status" value="1"/>
</dbReference>
<dbReference type="GO" id="GO:0006310">
    <property type="term" value="P:DNA recombination"/>
    <property type="evidence" value="ECO:0007669"/>
    <property type="project" value="UniProtKB-UniRule"/>
</dbReference>
<dbReference type="PROSITE" id="PS01321">
    <property type="entry name" value="RUVC"/>
    <property type="match status" value="1"/>
</dbReference>
<evidence type="ECO:0000256" key="12">
    <source>
        <dbReference type="ARBA" id="ARBA00029354"/>
    </source>
</evidence>
<keyword evidence="10 13" id="KW-0233">DNA recombination</keyword>
<comment type="subunit">
    <text evidence="13">Homodimer which binds Holliday junction (HJ) DNA. The HJ becomes 2-fold symmetrical on binding to RuvC with unstacked arms; it has a different conformation from HJ DNA in complex with RuvA. In the full resolvosome a probable DNA-RuvA(4)-RuvB(12)-RuvC(2) complex forms which resolves the HJ.</text>
</comment>
<evidence type="ECO:0000256" key="4">
    <source>
        <dbReference type="ARBA" id="ARBA00022723"/>
    </source>
</evidence>
<evidence type="ECO:0000256" key="8">
    <source>
        <dbReference type="ARBA" id="ARBA00022842"/>
    </source>
</evidence>
<keyword evidence="6 13" id="KW-0227">DNA damage</keyword>
<organism evidence="15 16">
    <name type="scientific">Candidatus Avoscillospira stercorigallinarum</name>
    <dbReference type="NCBI Taxonomy" id="2840708"/>
    <lineage>
        <taxon>Bacteria</taxon>
        <taxon>Bacillati</taxon>
        <taxon>Bacillota</taxon>
        <taxon>Clostridia</taxon>
        <taxon>Eubacteriales</taxon>
        <taxon>Oscillospiraceae</taxon>
        <taxon>Oscillospiraceae incertae sedis</taxon>
        <taxon>Candidatus Avoscillospira</taxon>
    </lineage>
</organism>
<dbReference type="GO" id="GO:0000287">
    <property type="term" value="F:magnesium ion binding"/>
    <property type="evidence" value="ECO:0007669"/>
    <property type="project" value="UniProtKB-UniRule"/>
</dbReference>
<accession>A0A9D0Z6U3</accession>
<sequence>MRILGIDPGYATIGFGVVESGRGMLTLRQYGTITTPAEMAFPQRLQTIYHDMQRLIDTVKPDAMAIEELFWGHNVTTGIGVSHGRGVILLAAAENQLPVFEYTPMQIKQSVVGYGNATKKQVMDMTRRLLRMERVARPDDAADAIAVALCHARSATSLLHRMNN</sequence>
<dbReference type="InterPro" id="IPR012337">
    <property type="entry name" value="RNaseH-like_sf"/>
</dbReference>
<keyword evidence="4 13" id="KW-0479">Metal-binding</keyword>
<evidence type="ECO:0000256" key="10">
    <source>
        <dbReference type="ARBA" id="ARBA00023172"/>
    </source>
</evidence>
<dbReference type="Gene3D" id="3.30.420.10">
    <property type="entry name" value="Ribonuclease H-like superfamily/Ribonuclease H"/>
    <property type="match status" value="1"/>
</dbReference>
<evidence type="ECO:0000256" key="9">
    <source>
        <dbReference type="ARBA" id="ARBA00023125"/>
    </source>
</evidence>
<evidence type="ECO:0000256" key="11">
    <source>
        <dbReference type="ARBA" id="ARBA00023204"/>
    </source>
</evidence>
<feature type="active site" evidence="13">
    <location>
        <position position="140"/>
    </location>
</feature>
<keyword evidence="11 13" id="KW-0234">DNA repair</keyword>
<dbReference type="PANTHER" id="PTHR30194:SF3">
    <property type="entry name" value="CROSSOVER JUNCTION ENDODEOXYRIBONUCLEASE RUVC"/>
    <property type="match status" value="1"/>
</dbReference>
<dbReference type="GO" id="GO:0008821">
    <property type="term" value="F:crossover junction DNA endonuclease activity"/>
    <property type="evidence" value="ECO:0007669"/>
    <property type="project" value="UniProtKB-UniRule"/>
</dbReference>
<dbReference type="PANTHER" id="PTHR30194">
    <property type="entry name" value="CROSSOVER JUNCTION ENDODEOXYRIBONUCLEASE RUVC"/>
    <property type="match status" value="1"/>
</dbReference>
<dbReference type="GO" id="GO:0048476">
    <property type="term" value="C:Holliday junction resolvase complex"/>
    <property type="evidence" value="ECO:0007669"/>
    <property type="project" value="UniProtKB-UniRule"/>
</dbReference>
<dbReference type="InterPro" id="IPR020563">
    <property type="entry name" value="X-over_junc_endoDNase_Mg_BS"/>
</dbReference>
<dbReference type="EC" id="3.1.21.10" evidence="13 14"/>
<evidence type="ECO:0000256" key="14">
    <source>
        <dbReference type="NCBIfam" id="TIGR00228"/>
    </source>
</evidence>
<feature type="binding site" evidence="13">
    <location>
        <position position="7"/>
    </location>
    <ligand>
        <name>Mg(2+)</name>
        <dbReference type="ChEBI" id="CHEBI:18420"/>
        <label>1</label>
    </ligand>
</feature>
<comment type="subcellular location">
    <subcellularLocation>
        <location evidence="13">Cytoplasm</location>
    </subcellularLocation>
</comment>
<dbReference type="InterPro" id="IPR036397">
    <property type="entry name" value="RNaseH_sf"/>
</dbReference>
<keyword evidence="3 13" id="KW-0540">Nuclease</keyword>
<dbReference type="Pfam" id="PF02075">
    <property type="entry name" value="RuvC"/>
    <property type="match status" value="1"/>
</dbReference>
<evidence type="ECO:0000256" key="6">
    <source>
        <dbReference type="ARBA" id="ARBA00022763"/>
    </source>
</evidence>
<comment type="function">
    <text evidence="13">The RuvA-RuvB-RuvC complex processes Holliday junction (HJ) DNA during genetic recombination and DNA repair. Endonuclease that resolves HJ intermediates. Cleaves cruciform DNA by making single-stranded nicks across the HJ at symmetrical positions within the homologous arms, yielding a 5'-phosphate and a 3'-hydroxyl group; requires a central core of homology in the junction. The consensus cleavage sequence is 5'-(A/T)TT(C/G)-3'. Cleavage occurs on the 3'-side of the TT dinucleotide at the point of strand exchange. HJ branch migration catalyzed by RuvA-RuvB allows RuvC to scan DNA until it finds its consensus sequence, where it cleaves and resolves the cruciform DNA.</text>
</comment>
<feature type="binding site" evidence="13">
    <location>
        <position position="67"/>
    </location>
    <ligand>
        <name>Mg(2+)</name>
        <dbReference type="ChEBI" id="CHEBI:18420"/>
        <label>2</label>
    </ligand>
</feature>
<evidence type="ECO:0000256" key="2">
    <source>
        <dbReference type="ARBA" id="ARBA00022490"/>
    </source>
</evidence>
<feature type="active site" evidence="13">
    <location>
        <position position="67"/>
    </location>
</feature>
<evidence type="ECO:0000256" key="7">
    <source>
        <dbReference type="ARBA" id="ARBA00022801"/>
    </source>
</evidence>
<keyword evidence="9 13" id="KW-0238">DNA-binding</keyword>
<dbReference type="GO" id="GO:0005737">
    <property type="term" value="C:cytoplasm"/>
    <property type="evidence" value="ECO:0007669"/>
    <property type="project" value="UniProtKB-SubCell"/>
</dbReference>
<dbReference type="GO" id="GO:0006281">
    <property type="term" value="P:DNA repair"/>
    <property type="evidence" value="ECO:0007669"/>
    <property type="project" value="UniProtKB-UniRule"/>
</dbReference>
<evidence type="ECO:0000256" key="13">
    <source>
        <dbReference type="HAMAP-Rule" id="MF_00034"/>
    </source>
</evidence>